<evidence type="ECO:0000256" key="3">
    <source>
        <dbReference type="SAM" id="SignalP"/>
    </source>
</evidence>
<reference evidence="4 5" key="1">
    <citation type="journal article" date="2005" name="Nature">
        <title>The map-based sequence of the rice genome.</title>
        <authorList>
            <consortium name="International rice genome sequencing project (IRGSP)"/>
            <person name="Matsumoto T."/>
            <person name="Wu J."/>
            <person name="Kanamori H."/>
            <person name="Katayose Y."/>
            <person name="Fujisawa M."/>
            <person name="Namiki N."/>
            <person name="Mizuno H."/>
            <person name="Yamamoto K."/>
            <person name="Antonio B.A."/>
            <person name="Baba T."/>
            <person name="Sakata K."/>
            <person name="Nagamura Y."/>
            <person name="Aoki H."/>
            <person name="Arikawa K."/>
            <person name="Arita K."/>
            <person name="Bito T."/>
            <person name="Chiden Y."/>
            <person name="Fujitsuka N."/>
            <person name="Fukunaka R."/>
            <person name="Hamada M."/>
            <person name="Harada C."/>
            <person name="Hayashi A."/>
            <person name="Hijishita S."/>
            <person name="Honda M."/>
            <person name="Hosokawa S."/>
            <person name="Ichikawa Y."/>
            <person name="Idonuma A."/>
            <person name="Iijima M."/>
            <person name="Ikeda M."/>
            <person name="Ikeno M."/>
            <person name="Ito K."/>
            <person name="Ito S."/>
            <person name="Ito T."/>
            <person name="Ito Y."/>
            <person name="Ito Y."/>
            <person name="Iwabuchi A."/>
            <person name="Kamiya K."/>
            <person name="Karasawa W."/>
            <person name="Kurita K."/>
            <person name="Katagiri S."/>
            <person name="Kikuta A."/>
            <person name="Kobayashi H."/>
            <person name="Kobayashi N."/>
            <person name="Machita K."/>
            <person name="Maehara T."/>
            <person name="Masukawa M."/>
            <person name="Mizubayashi T."/>
            <person name="Mukai Y."/>
            <person name="Nagasaki H."/>
            <person name="Nagata Y."/>
            <person name="Naito S."/>
            <person name="Nakashima M."/>
            <person name="Nakama Y."/>
            <person name="Nakamichi Y."/>
            <person name="Nakamura M."/>
            <person name="Meguro A."/>
            <person name="Negishi M."/>
            <person name="Ohta I."/>
            <person name="Ohta T."/>
            <person name="Okamoto M."/>
            <person name="Ono N."/>
            <person name="Saji S."/>
            <person name="Sakaguchi M."/>
            <person name="Sakai K."/>
            <person name="Shibata M."/>
            <person name="Shimokawa T."/>
            <person name="Song J."/>
            <person name="Takazaki Y."/>
            <person name="Terasawa K."/>
            <person name="Tsugane M."/>
            <person name="Tsuji K."/>
            <person name="Ueda S."/>
            <person name="Waki K."/>
            <person name="Yamagata H."/>
            <person name="Yamamoto M."/>
            <person name="Yamamoto S."/>
            <person name="Yamane H."/>
            <person name="Yoshiki S."/>
            <person name="Yoshihara R."/>
            <person name="Yukawa K."/>
            <person name="Zhong H."/>
            <person name="Yano M."/>
            <person name="Yuan Q."/>
            <person name="Ouyang S."/>
            <person name="Liu J."/>
            <person name="Jones K.M."/>
            <person name="Gansberger K."/>
            <person name="Moffat K."/>
            <person name="Hill J."/>
            <person name="Bera J."/>
            <person name="Fadrosh D."/>
            <person name="Jin S."/>
            <person name="Johri S."/>
            <person name="Kim M."/>
            <person name="Overton L."/>
            <person name="Reardon M."/>
            <person name="Tsitrin T."/>
            <person name="Vuong H."/>
            <person name="Weaver B."/>
            <person name="Ciecko A."/>
            <person name="Tallon L."/>
            <person name="Jackson J."/>
            <person name="Pai G."/>
            <person name="Aken S.V."/>
            <person name="Utterback T."/>
            <person name="Reidmuller S."/>
            <person name="Feldblyum T."/>
            <person name="Hsiao J."/>
            <person name="Zismann V."/>
            <person name="Iobst S."/>
            <person name="de Vazeille A.R."/>
            <person name="Buell C.R."/>
            <person name="Ying K."/>
            <person name="Li Y."/>
            <person name="Lu T."/>
            <person name="Huang Y."/>
            <person name="Zhao Q."/>
            <person name="Feng Q."/>
            <person name="Zhang L."/>
            <person name="Zhu J."/>
            <person name="Weng Q."/>
            <person name="Mu J."/>
            <person name="Lu Y."/>
            <person name="Fan D."/>
            <person name="Liu Y."/>
            <person name="Guan J."/>
            <person name="Zhang Y."/>
            <person name="Yu S."/>
            <person name="Liu X."/>
            <person name="Zhang Y."/>
            <person name="Hong G."/>
            <person name="Han B."/>
            <person name="Choisne N."/>
            <person name="Demange N."/>
            <person name="Orjeda G."/>
            <person name="Samain S."/>
            <person name="Cattolico L."/>
            <person name="Pelletier E."/>
            <person name="Couloux A."/>
            <person name="Segurens B."/>
            <person name="Wincker P."/>
            <person name="D'Hont A."/>
            <person name="Scarpelli C."/>
            <person name="Weissenbach J."/>
            <person name="Salanoubat M."/>
            <person name="Quetier F."/>
            <person name="Yu Y."/>
            <person name="Kim H.R."/>
            <person name="Rambo T."/>
            <person name="Currie J."/>
            <person name="Collura K."/>
            <person name="Luo M."/>
            <person name="Yang T."/>
            <person name="Ammiraju J.S.S."/>
            <person name="Engler F."/>
            <person name="Soderlund C."/>
            <person name="Wing R.A."/>
            <person name="Palmer L.E."/>
            <person name="de la Bastide M."/>
            <person name="Spiegel L."/>
            <person name="Nascimento L."/>
            <person name="Zutavern T."/>
            <person name="O'Shaughnessy A."/>
            <person name="Dike S."/>
            <person name="Dedhia N."/>
            <person name="Preston R."/>
            <person name="Balija V."/>
            <person name="McCombie W.R."/>
            <person name="Chow T."/>
            <person name="Chen H."/>
            <person name="Chung M."/>
            <person name="Chen C."/>
            <person name="Shaw J."/>
            <person name="Wu H."/>
            <person name="Hsiao K."/>
            <person name="Chao Y."/>
            <person name="Chu M."/>
            <person name="Cheng C."/>
            <person name="Hour A."/>
            <person name="Lee P."/>
            <person name="Lin S."/>
            <person name="Lin Y."/>
            <person name="Liou J."/>
            <person name="Liu S."/>
            <person name="Hsing Y."/>
            <person name="Raghuvanshi S."/>
            <person name="Mohanty A."/>
            <person name="Bharti A.K."/>
            <person name="Gaur A."/>
            <person name="Gupta V."/>
            <person name="Kumar D."/>
            <person name="Ravi V."/>
            <person name="Vij S."/>
            <person name="Kapur A."/>
            <person name="Khurana P."/>
            <person name="Khurana P."/>
            <person name="Khurana J.P."/>
            <person name="Tyagi A.K."/>
            <person name="Gaikwad K."/>
            <person name="Singh A."/>
            <person name="Dalal V."/>
            <person name="Srivastava S."/>
            <person name="Dixit A."/>
            <person name="Pal A.K."/>
            <person name="Ghazi I.A."/>
            <person name="Yadav M."/>
            <person name="Pandit A."/>
            <person name="Bhargava A."/>
            <person name="Sureshbabu K."/>
            <person name="Batra K."/>
            <person name="Sharma T.R."/>
            <person name="Mohapatra T."/>
            <person name="Singh N.K."/>
            <person name="Messing J."/>
            <person name="Nelson A.B."/>
            <person name="Fuks G."/>
            <person name="Kavchok S."/>
            <person name="Keizer G."/>
            <person name="Linton E."/>
            <person name="Llaca V."/>
            <person name="Song R."/>
            <person name="Tanyolac B."/>
            <person name="Young S."/>
            <person name="Ho-Il K."/>
            <person name="Hahn J.H."/>
            <person name="Sangsakoo G."/>
            <person name="Vanavichit A."/>
            <person name="de Mattos Luiz.A.T."/>
            <person name="Zimmer P.D."/>
            <person name="Malone G."/>
            <person name="Dellagostin O."/>
            <person name="de Oliveira A.C."/>
            <person name="Bevan M."/>
            <person name="Bancroft I."/>
            <person name="Minx P."/>
            <person name="Cordum H."/>
            <person name="Wilson R."/>
            <person name="Cheng Z."/>
            <person name="Jin W."/>
            <person name="Jiang J."/>
            <person name="Leong S.A."/>
            <person name="Iwama H."/>
            <person name="Gojobori T."/>
            <person name="Itoh T."/>
            <person name="Niimura Y."/>
            <person name="Fujii Y."/>
            <person name="Habara T."/>
            <person name="Sakai H."/>
            <person name="Sato Y."/>
            <person name="Wilson G."/>
            <person name="Kumar K."/>
            <person name="McCouch S."/>
            <person name="Juretic N."/>
            <person name="Hoen D."/>
            <person name="Wright S."/>
            <person name="Bruskiewich R."/>
            <person name="Bureau T."/>
            <person name="Miyao A."/>
            <person name="Hirochika H."/>
            <person name="Nishikawa T."/>
            <person name="Kadowaki K."/>
            <person name="Sugiura M."/>
            <person name="Burr B."/>
            <person name="Sasaki T."/>
        </authorList>
    </citation>
    <scope>NUCLEOTIDE SEQUENCE [LARGE SCALE GENOMIC DNA]</scope>
    <source>
        <strain evidence="5">cv. Nipponbare</strain>
    </source>
</reference>
<sequence length="137" mass="14097">MPKSGTSIAAFYILLSLSPSSSSSAAMAASTRVWVLAAVLVACAIAVRSARAGHASGHAAAADEEDAAAAAPAPSKGHGCNPLKDKTCRHDDRHDPENQEEEGGFGVRLPSFPSLTGDDGDDDELPSFDTHMTILGH</sequence>
<reference evidence="5" key="2">
    <citation type="journal article" date="2008" name="Nucleic Acids Res.">
        <title>The rice annotation project database (RAP-DB): 2008 update.</title>
        <authorList>
            <consortium name="The rice annotation project (RAP)"/>
        </authorList>
    </citation>
    <scope>GENOME REANNOTATION</scope>
    <source>
        <strain evidence="5">cv. Nipponbare</strain>
    </source>
</reference>
<evidence type="ECO:0000256" key="2">
    <source>
        <dbReference type="SAM" id="Phobius"/>
    </source>
</evidence>
<gene>
    <name evidence="4" type="ordered locus">Os02g0188600</name>
</gene>
<evidence type="ECO:0000313" key="5">
    <source>
        <dbReference type="Proteomes" id="UP000000763"/>
    </source>
</evidence>
<feature type="compositionally biased region" description="Basic and acidic residues" evidence="1">
    <location>
        <begin position="83"/>
        <end position="97"/>
    </location>
</feature>
<accession>Q0E388</accession>
<proteinExistence type="predicted"/>
<feature type="transmembrane region" description="Helical" evidence="2">
    <location>
        <begin position="32"/>
        <end position="50"/>
    </location>
</feature>
<keyword evidence="3" id="KW-0732">Signal</keyword>
<dbReference type="AlphaFoldDB" id="Q0E388"/>
<feature type="signal peptide" evidence="3">
    <location>
        <begin position="1"/>
        <end position="25"/>
    </location>
</feature>
<organism evidence="4 5">
    <name type="scientific">Oryza sativa subsp. japonica</name>
    <name type="common">Rice</name>
    <dbReference type="NCBI Taxonomy" id="39947"/>
    <lineage>
        <taxon>Eukaryota</taxon>
        <taxon>Viridiplantae</taxon>
        <taxon>Streptophyta</taxon>
        <taxon>Embryophyta</taxon>
        <taxon>Tracheophyta</taxon>
        <taxon>Spermatophyta</taxon>
        <taxon>Magnoliopsida</taxon>
        <taxon>Liliopsida</taxon>
        <taxon>Poales</taxon>
        <taxon>Poaceae</taxon>
        <taxon>BOP clade</taxon>
        <taxon>Oryzoideae</taxon>
        <taxon>Oryzeae</taxon>
        <taxon>Oryzinae</taxon>
        <taxon>Oryza</taxon>
        <taxon>Oryza sativa</taxon>
    </lineage>
</organism>
<keyword evidence="2" id="KW-1133">Transmembrane helix</keyword>
<dbReference type="Proteomes" id="UP000000763">
    <property type="component" value="Chromosome 2"/>
</dbReference>
<feature type="region of interest" description="Disordered" evidence="1">
    <location>
        <begin position="54"/>
        <end position="137"/>
    </location>
</feature>
<feature type="chain" id="PRO_5004170967" evidence="3">
    <location>
        <begin position="26"/>
        <end position="137"/>
    </location>
</feature>
<dbReference type="KEGG" id="dosa:Os02g0188600"/>
<keyword evidence="2" id="KW-0472">Membrane</keyword>
<dbReference type="EMBL" id="AP008208">
    <property type="protein sequence ID" value="BAF08050.2"/>
    <property type="molecule type" value="Genomic_DNA"/>
</dbReference>
<evidence type="ECO:0000256" key="1">
    <source>
        <dbReference type="SAM" id="MobiDB-lite"/>
    </source>
</evidence>
<evidence type="ECO:0000313" key="4">
    <source>
        <dbReference type="EMBL" id="BAF08050.2"/>
    </source>
</evidence>
<protein>
    <submittedName>
        <fullName evidence="4">Os02g0188600 protein</fullName>
    </submittedName>
</protein>
<keyword evidence="2" id="KW-0812">Transmembrane</keyword>
<name>Q0E388_ORYSJ</name>